<sequence>MEVEHFHHKKKYQDEVIEWSNLLPACKRCNTSKSDHDTVVEPIVNPTVDDPREHFFYKDYRLKPRTEIGEMTISVLNLNDQVRLGVPRFEIGYSIHTRLEDLLEEFKSFQAVVIKRTQARNRILRQLKAIMELALPQSEYSAFMSTIIMECVDYRELKDGLQKDGLWDQSFMDLENALSAVKFDTL</sequence>
<dbReference type="RefSeq" id="WP_264280497.1">
    <property type="nucleotide sequence ID" value="NZ_CP107006.1"/>
</dbReference>
<dbReference type="EMBL" id="CP107006">
    <property type="protein sequence ID" value="UYQ92196.1"/>
    <property type="molecule type" value="Genomic_DNA"/>
</dbReference>
<protein>
    <recommendedName>
        <fullName evidence="3">HNH endonuclease</fullName>
    </recommendedName>
</protein>
<proteinExistence type="predicted"/>
<dbReference type="Proteomes" id="UP001162741">
    <property type="component" value="Chromosome"/>
</dbReference>
<dbReference type="Gene3D" id="1.10.30.50">
    <property type="match status" value="1"/>
</dbReference>
<evidence type="ECO:0000313" key="1">
    <source>
        <dbReference type="EMBL" id="UYQ92196.1"/>
    </source>
</evidence>
<evidence type="ECO:0008006" key="3">
    <source>
        <dbReference type="Google" id="ProtNLM"/>
    </source>
</evidence>
<accession>A0ABY6IXT1</accession>
<evidence type="ECO:0000313" key="2">
    <source>
        <dbReference type="Proteomes" id="UP001162741"/>
    </source>
</evidence>
<name>A0ABY6IXT1_9BACT</name>
<gene>
    <name evidence="1" type="ORF">MKQ68_19090</name>
</gene>
<keyword evidence="2" id="KW-1185">Reference proteome</keyword>
<organism evidence="1 2">
    <name type="scientific">Chitinophaga horti</name>
    <dbReference type="NCBI Taxonomy" id="2920382"/>
    <lineage>
        <taxon>Bacteria</taxon>
        <taxon>Pseudomonadati</taxon>
        <taxon>Bacteroidota</taxon>
        <taxon>Chitinophagia</taxon>
        <taxon>Chitinophagales</taxon>
        <taxon>Chitinophagaceae</taxon>
        <taxon>Chitinophaga</taxon>
    </lineage>
</organism>
<reference evidence="1" key="1">
    <citation type="submission" date="2022-10" db="EMBL/GenBank/DDBJ databases">
        <title>Chitinophaga sp. nov., isolated from soil.</title>
        <authorList>
            <person name="Jeon C.O."/>
        </authorList>
    </citation>
    <scope>NUCLEOTIDE SEQUENCE</scope>
    <source>
        <strain evidence="1">R8</strain>
    </source>
</reference>